<dbReference type="EMBL" id="CABPSX010000018">
    <property type="protein sequence ID" value="VVG74287.1"/>
    <property type="molecule type" value="Genomic_DNA"/>
</dbReference>
<dbReference type="Proteomes" id="UP000364291">
    <property type="component" value="Unassembled WGS sequence"/>
</dbReference>
<name>A0A0B5FEQ0_9BURK</name>
<keyword evidence="4" id="KW-1185">Reference proteome</keyword>
<reference evidence="3 5" key="2">
    <citation type="submission" date="2019-08" db="EMBL/GenBank/DDBJ databases">
        <authorList>
            <person name="Peeters C."/>
        </authorList>
    </citation>
    <scope>NUCLEOTIDE SEQUENCE [LARGE SCALE GENOMIC DNA]</scope>
    <source>
        <strain evidence="3 5">LMG 18089</strain>
    </source>
</reference>
<dbReference type="GeneID" id="47015585"/>
<dbReference type="OrthoDB" id="8943683at2"/>
<accession>A0A0B5FEQ0</accession>
<dbReference type="Proteomes" id="UP000270216">
    <property type="component" value="Unassembled WGS sequence"/>
</dbReference>
<keyword evidence="1" id="KW-0732">Signal</keyword>
<evidence type="ECO:0000313" key="2">
    <source>
        <dbReference type="EMBL" id="RSK78132.1"/>
    </source>
</evidence>
<gene>
    <name evidence="2" type="ORF">EJE83_17455</name>
    <name evidence="3" type="ORF">PAP18089_05300</name>
</gene>
<dbReference type="AlphaFoldDB" id="A0A0B5FEQ0"/>
<protein>
    <submittedName>
        <fullName evidence="3">Uncharacterized protein</fullName>
    </submittedName>
</protein>
<proteinExistence type="predicted"/>
<dbReference type="KEGG" id="papi:SG18_15410"/>
<organism evidence="3 5">
    <name type="scientific">Pandoraea apista</name>
    <dbReference type="NCBI Taxonomy" id="93218"/>
    <lineage>
        <taxon>Bacteria</taxon>
        <taxon>Pseudomonadati</taxon>
        <taxon>Pseudomonadota</taxon>
        <taxon>Betaproteobacteria</taxon>
        <taxon>Burkholderiales</taxon>
        <taxon>Burkholderiaceae</taxon>
        <taxon>Pandoraea</taxon>
    </lineage>
</organism>
<feature type="chain" id="PRO_5014508843" evidence="1">
    <location>
        <begin position="17"/>
        <end position="72"/>
    </location>
</feature>
<reference evidence="2 4" key="1">
    <citation type="submission" date="2018-12" db="EMBL/GenBank/DDBJ databases">
        <title>Whole genome sequence of a Pandoraea apista isolate from a patient with cystic fibrosis.</title>
        <authorList>
            <person name="Kenna D.T."/>
            <person name="Turton J.F."/>
        </authorList>
    </citation>
    <scope>NUCLEOTIDE SEQUENCE [LARGE SCALE GENOMIC DNA]</scope>
    <source>
        <strain evidence="2 4">Pa13324</strain>
    </source>
</reference>
<feature type="signal peptide" evidence="1">
    <location>
        <begin position="1"/>
        <end position="16"/>
    </location>
</feature>
<evidence type="ECO:0000313" key="3">
    <source>
        <dbReference type="EMBL" id="VVG74287.1"/>
    </source>
</evidence>
<sequence length="72" mass="7480">MLIAALTLLALASALAAGVAMVHLFVALPASMLEKAEKNGRFAYLAETTQANESGKLVTKPATIVGQQALRL</sequence>
<evidence type="ECO:0000313" key="5">
    <source>
        <dbReference type="Proteomes" id="UP000364291"/>
    </source>
</evidence>
<evidence type="ECO:0000313" key="4">
    <source>
        <dbReference type="Proteomes" id="UP000270216"/>
    </source>
</evidence>
<dbReference type="RefSeq" id="WP_042115144.1">
    <property type="nucleotide sequence ID" value="NZ_CABPSX010000018.1"/>
</dbReference>
<evidence type="ECO:0000256" key="1">
    <source>
        <dbReference type="SAM" id="SignalP"/>
    </source>
</evidence>
<dbReference type="EMBL" id="RWHX01000034">
    <property type="protein sequence ID" value="RSK78132.1"/>
    <property type="molecule type" value="Genomic_DNA"/>
</dbReference>